<feature type="compositionally biased region" description="Low complexity" evidence="1">
    <location>
        <begin position="1"/>
        <end position="17"/>
    </location>
</feature>
<organism evidence="2 3">
    <name type="scientific">Mycena albidolilacea</name>
    <dbReference type="NCBI Taxonomy" id="1033008"/>
    <lineage>
        <taxon>Eukaryota</taxon>
        <taxon>Fungi</taxon>
        <taxon>Dikarya</taxon>
        <taxon>Basidiomycota</taxon>
        <taxon>Agaricomycotina</taxon>
        <taxon>Agaricomycetes</taxon>
        <taxon>Agaricomycetidae</taxon>
        <taxon>Agaricales</taxon>
        <taxon>Marasmiineae</taxon>
        <taxon>Mycenaceae</taxon>
        <taxon>Mycena</taxon>
    </lineage>
</organism>
<dbReference type="Proteomes" id="UP001218218">
    <property type="component" value="Unassembled WGS sequence"/>
</dbReference>
<protein>
    <submittedName>
        <fullName evidence="2">Uncharacterized protein</fullName>
    </submittedName>
</protein>
<gene>
    <name evidence="2" type="ORF">DFH08DRAFT_54790</name>
</gene>
<evidence type="ECO:0000256" key="1">
    <source>
        <dbReference type="SAM" id="MobiDB-lite"/>
    </source>
</evidence>
<accession>A0AAD6Z1G5</accession>
<dbReference type="EMBL" id="JARIHO010000104">
    <property type="protein sequence ID" value="KAJ7303644.1"/>
    <property type="molecule type" value="Genomic_DNA"/>
</dbReference>
<proteinExistence type="predicted"/>
<evidence type="ECO:0000313" key="2">
    <source>
        <dbReference type="EMBL" id="KAJ7303644.1"/>
    </source>
</evidence>
<reference evidence="2" key="1">
    <citation type="submission" date="2023-03" db="EMBL/GenBank/DDBJ databases">
        <title>Massive genome expansion in bonnet fungi (Mycena s.s.) driven by repeated elements and novel gene families across ecological guilds.</title>
        <authorList>
            <consortium name="Lawrence Berkeley National Laboratory"/>
            <person name="Harder C.B."/>
            <person name="Miyauchi S."/>
            <person name="Viragh M."/>
            <person name="Kuo A."/>
            <person name="Thoen E."/>
            <person name="Andreopoulos B."/>
            <person name="Lu D."/>
            <person name="Skrede I."/>
            <person name="Drula E."/>
            <person name="Henrissat B."/>
            <person name="Morin E."/>
            <person name="Kohler A."/>
            <person name="Barry K."/>
            <person name="LaButti K."/>
            <person name="Morin E."/>
            <person name="Salamov A."/>
            <person name="Lipzen A."/>
            <person name="Mereny Z."/>
            <person name="Hegedus B."/>
            <person name="Baldrian P."/>
            <person name="Stursova M."/>
            <person name="Weitz H."/>
            <person name="Taylor A."/>
            <person name="Grigoriev I.V."/>
            <person name="Nagy L.G."/>
            <person name="Martin F."/>
            <person name="Kauserud H."/>
        </authorList>
    </citation>
    <scope>NUCLEOTIDE SEQUENCE</scope>
    <source>
        <strain evidence="2">CBHHK002</strain>
    </source>
</reference>
<comment type="caution">
    <text evidence="2">The sequence shown here is derived from an EMBL/GenBank/DDBJ whole genome shotgun (WGS) entry which is preliminary data.</text>
</comment>
<name>A0AAD6Z1G5_9AGAR</name>
<keyword evidence="3" id="KW-1185">Reference proteome</keyword>
<dbReference type="AlphaFoldDB" id="A0AAD6Z1G5"/>
<evidence type="ECO:0000313" key="3">
    <source>
        <dbReference type="Proteomes" id="UP001218218"/>
    </source>
</evidence>
<feature type="region of interest" description="Disordered" evidence="1">
    <location>
        <begin position="1"/>
        <end position="32"/>
    </location>
</feature>
<sequence>MAQRRAPAKQRAPSAAPTDDFDFLASQQSSGSDDQAIQVAIAHQLMASREKKRKEQEKKFFQIAKNKLTAEISAATDDVRSTIETTEKAYTKFILDYAALEDTIRALWMEIKNEEQTLIEIAKKQRIANDAVRTTMETTGYTALGQIKESCHAGRQVVDTLMPPAV</sequence>